<protein>
    <submittedName>
        <fullName evidence="2">Uncharacterized protein</fullName>
    </submittedName>
</protein>
<comment type="caution">
    <text evidence="2">The sequence shown here is derived from an EMBL/GenBank/DDBJ whole genome shotgun (WGS) entry which is preliminary data.</text>
</comment>
<dbReference type="EMBL" id="VSSQ01000019">
    <property type="protein sequence ID" value="MPL62878.1"/>
    <property type="molecule type" value="Genomic_DNA"/>
</dbReference>
<gene>
    <name evidence="2" type="ORF">SDC9_08498</name>
</gene>
<evidence type="ECO:0000313" key="2">
    <source>
        <dbReference type="EMBL" id="MPL62878.1"/>
    </source>
</evidence>
<keyword evidence="1" id="KW-0812">Transmembrane</keyword>
<organism evidence="2">
    <name type="scientific">bioreactor metagenome</name>
    <dbReference type="NCBI Taxonomy" id="1076179"/>
    <lineage>
        <taxon>unclassified sequences</taxon>
        <taxon>metagenomes</taxon>
        <taxon>ecological metagenomes</taxon>
    </lineage>
</organism>
<reference evidence="2" key="1">
    <citation type="submission" date="2019-08" db="EMBL/GenBank/DDBJ databases">
        <authorList>
            <person name="Kucharzyk K."/>
            <person name="Murdoch R.W."/>
            <person name="Higgins S."/>
            <person name="Loffler F."/>
        </authorList>
    </citation>
    <scope>NUCLEOTIDE SEQUENCE</scope>
</reference>
<keyword evidence="1" id="KW-1133">Transmembrane helix</keyword>
<feature type="transmembrane region" description="Helical" evidence="1">
    <location>
        <begin position="90"/>
        <end position="107"/>
    </location>
</feature>
<dbReference type="AlphaFoldDB" id="A0A644T7I9"/>
<feature type="transmembrane region" description="Helical" evidence="1">
    <location>
        <begin position="67"/>
        <end position="84"/>
    </location>
</feature>
<feature type="transmembrane region" description="Helical" evidence="1">
    <location>
        <begin position="36"/>
        <end position="55"/>
    </location>
</feature>
<accession>A0A644T7I9</accession>
<proteinExistence type="predicted"/>
<evidence type="ECO:0000256" key="1">
    <source>
        <dbReference type="SAM" id="Phobius"/>
    </source>
</evidence>
<keyword evidence="1" id="KW-0472">Membrane</keyword>
<feature type="transmembrane region" description="Helical" evidence="1">
    <location>
        <begin position="12"/>
        <end position="30"/>
    </location>
</feature>
<name>A0A644T7I9_9ZZZZ</name>
<sequence>MKHRFKIHIKNLLLLFIVVLIFYYFIHTYFDLESNIKLSILLYVGLINVYLLLGISFNNSFKKLEKIGSILFLFFILIFIIPIYYETLNFILTLIIILIPTITYILISKQKIEKID</sequence>